<feature type="region of interest" description="Disordered" evidence="1">
    <location>
        <begin position="134"/>
        <end position="156"/>
    </location>
</feature>
<organism evidence="3 4">
    <name type="scientific">Allorhodopirellula heiligendammensis</name>
    <dbReference type="NCBI Taxonomy" id="2714739"/>
    <lineage>
        <taxon>Bacteria</taxon>
        <taxon>Pseudomonadati</taxon>
        <taxon>Planctomycetota</taxon>
        <taxon>Planctomycetia</taxon>
        <taxon>Pirellulales</taxon>
        <taxon>Pirellulaceae</taxon>
        <taxon>Allorhodopirellula</taxon>
    </lineage>
</organism>
<evidence type="ECO:0000259" key="2">
    <source>
        <dbReference type="Pfam" id="PF10056"/>
    </source>
</evidence>
<evidence type="ECO:0000256" key="1">
    <source>
        <dbReference type="SAM" id="MobiDB-lite"/>
    </source>
</evidence>
<feature type="region of interest" description="Disordered" evidence="1">
    <location>
        <begin position="26"/>
        <end position="53"/>
    </location>
</feature>
<name>A0A5C6BEI1_9BACT</name>
<accession>A0A5C6BEI1</accession>
<protein>
    <recommendedName>
        <fullName evidence="2">DUF2293 domain-containing protein</fullName>
    </recommendedName>
</protein>
<feature type="domain" description="DUF2293" evidence="2">
    <location>
        <begin position="176"/>
        <end position="261"/>
    </location>
</feature>
<keyword evidence="4" id="KW-1185">Reference proteome</keyword>
<evidence type="ECO:0000313" key="4">
    <source>
        <dbReference type="Proteomes" id="UP000319908"/>
    </source>
</evidence>
<gene>
    <name evidence="3" type="ORF">Poly21_43620</name>
</gene>
<dbReference type="AlphaFoldDB" id="A0A5C6BEI1"/>
<dbReference type="EMBL" id="SJPU01000003">
    <property type="protein sequence ID" value="TWU10458.1"/>
    <property type="molecule type" value="Genomic_DNA"/>
</dbReference>
<feature type="compositionally biased region" description="Basic residues" evidence="1">
    <location>
        <begin position="34"/>
        <end position="48"/>
    </location>
</feature>
<comment type="caution">
    <text evidence="3">The sequence shown here is derived from an EMBL/GenBank/DDBJ whole genome shotgun (WGS) entry which is preliminary data.</text>
</comment>
<dbReference type="InterPro" id="IPR018744">
    <property type="entry name" value="DUF2293"/>
</dbReference>
<evidence type="ECO:0000313" key="3">
    <source>
        <dbReference type="EMBL" id="TWU10458.1"/>
    </source>
</evidence>
<sequence>MPCPQLAGSLRALPLADLIASSEPFSLPASMPKSKAKTKPKTPSHHPHPNPNVSLVKQTLIVGPGPDDRSITLPAGEVVVVPDTWELLPPGDAGVTRRVKAAGPTWTVKERKGRREFSQGLWADAAQIRTARASMEATRSTPQYAKSKAAAKTRRDEKQGEYVEDFKAAVTAFLAFNPTYGSIADRLSNAVTEHATPVGSGTVARTERIPIERRAESAVIAWMRHQTTAYDNMAIARIKGERREVRRQLATESRRLLQKYRSGDPEAMKNCPLAKALRTIPENTRS</sequence>
<reference evidence="3 4" key="1">
    <citation type="journal article" date="2020" name="Antonie Van Leeuwenhoek">
        <title>Rhodopirellula heiligendammensis sp. nov., Rhodopirellula pilleata sp. nov., and Rhodopirellula solitaria sp. nov. isolated from natural or artificial marine surfaces in Northern Germany and California, USA, and emended description of the genus Rhodopirellula.</title>
        <authorList>
            <person name="Kallscheuer N."/>
            <person name="Wiegand S."/>
            <person name="Jogler M."/>
            <person name="Boedeker C."/>
            <person name="Peeters S.H."/>
            <person name="Rast P."/>
            <person name="Heuer A."/>
            <person name="Jetten M.S.M."/>
            <person name="Rohde M."/>
            <person name="Jogler C."/>
        </authorList>
    </citation>
    <scope>NUCLEOTIDE SEQUENCE [LARGE SCALE GENOMIC DNA]</scope>
    <source>
        <strain evidence="3 4">Poly21</strain>
    </source>
</reference>
<dbReference type="Pfam" id="PF10056">
    <property type="entry name" value="DUF2293"/>
    <property type="match status" value="1"/>
</dbReference>
<dbReference type="Proteomes" id="UP000319908">
    <property type="component" value="Unassembled WGS sequence"/>
</dbReference>
<proteinExistence type="predicted"/>